<dbReference type="STRING" id="670482.SAMN04488542_112117"/>
<keyword evidence="2" id="KW-1185">Reference proteome</keyword>
<protein>
    <submittedName>
        <fullName evidence="1">Uncharacterized protein</fullName>
    </submittedName>
</protein>
<name>A0A1G7M0Y4_9BACL</name>
<accession>A0A1G7M0Y4</accession>
<dbReference type="EMBL" id="FNBG01000012">
    <property type="protein sequence ID" value="SDF54839.1"/>
    <property type="molecule type" value="Genomic_DNA"/>
</dbReference>
<evidence type="ECO:0000313" key="1">
    <source>
        <dbReference type="EMBL" id="SDF54839.1"/>
    </source>
</evidence>
<evidence type="ECO:0000313" key="2">
    <source>
        <dbReference type="Proteomes" id="UP000198972"/>
    </source>
</evidence>
<organism evidence="1 2">
    <name type="scientific">Fontibacillus panacisegetis</name>
    <dbReference type="NCBI Taxonomy" id="670482"/>
    <lineage>
        <taxon>Bacteria</taxon>
        <taxon>Bacillati</taxon>
        <taxon>Bacillota</taxon>
        <taxon>Bacilli</taxon>
        <taxon>Bacillales</taxon>
        <taxon>Paenibacillaceae</taxon>
        <taxon>Fontibacillus</taxon>
    </lineage>
</organism>
<reference evidence="1 2" key="1">
    <citation type="submission" date="2016-10" db="EMBL/GenBank/DDBJ databases">
        <authorList>
            <person name="de Groot N.N."/>
        </authorList>
    </citation>
    <scope>NUCLEOTIDE SEQUENCE [LARGE SCALE GENOMIC DNA]</scope>
    <source>
        <strain evidence="1 2">DSM 28129</strain>
    </source>
</reference>
<dbReference type="AlphaFoldDB" id="A0A1G7M0Y4"/>
<proteinExistence type="predicted"/>
<dbReference type="Proteomes" id="UP000198972">
    <property type="component" value="Unassembled WGS sequence"/>
</dbReference>
<sequence>MTEADYLKSLRKLIRQGPDILLLHESPEIREQGLPGNPVIYKELQGTAIPLVQNAGIPANFD</sequence>
<dbReference type="RefSeq" id="WP_091230386.1">
    <property type="nucleotide sequence ID" value="NZ_FNBG01000012.1"/>
</dbReference>
<dbReference type="OrthoDB" id="2729229at2"/>
<gene>
    <name evidence="1" type="ORF">SAMN04488542_112117</name>
</gene>